<gene>
    <name evidence="1" type="ORF">DC346_03330</name>
</gene>
<dbReference type="AlphaFoldDB" id="A0A365PME0"/>
<accession>A0A365PME0</accession>
<proteinExistence type="predicted"/>
<evidence type="ECO:0000313" key="2">
    <source>
        <dbReference type="Proteomes" id="UP000253688"/>
    </source>
</evidence>
<dbReference type="EMBL" id="QEWH01000019">
    <property type="protein sequence ID" value="RBA49300.1"/>
    <property type="molecule type" value="Genomic_DNA"/>
</dbReference>
<evidence type="ECO:0000313" key="1">
    <source>
        <dbReference type="EMBL" id="RBA49300.1"/>
    </source>
</evidence>
<dbReference type="Proteomes" id="UP000253688">
    <property type="component" value="Unassembled WGS sequence"/>
</dbReference>
<reference evidence="1 2" key="1">
    <citation type="submission" date="2018-04" db="EMBL/GenBank/DDBJ databases">
        <title>Acinetobacter junii Genome sequencing and assembly.</title>
        <authorList>
            <person name="Su J."/>
            <person name="Rensing C."/>
            <person name="Mazhar H.S."/>
        </authorList>
    </citation>
    <scope>NUCLEOTIDE SEQUENCE [LARGE SCALE GENOMIC DNA]</scope>
    <source>
        <strain evidence="1 2">SC22</strain>
    </source>
</reference>
<comment type="caution">
    <text evidence="1">The sequence shown here is derived from an EMBL/GenBank/DDBJ whole genome shotgun (WGS) entry which is preliminary data.</text>
</comment>
<dbReference type="RefSeq" id="WP_112986712.1">
    <property type="nucleotide sequence ID" value="NZ_CP131470.1"/>
</dbReference>
<organism evidence="1 2">
    <name type="scientific">Acinetobacter junii</name>
    <dbReference type="NCBI Taxonomy" id="40215"/>
    <lineage>
        <taxon>Bacteria</taxon>
        <taxon>Pseudomonadati</taxon>
        <taxon>Pseudomonadota</taxon>
        <taxon>Gammaproteobacteria</taxon>
        <taxon>Moraxellales</taxon>
        <taxon>Moraxellaceae</taxon>
        <taxon>Acinetobacter</taxon>
    </lineage>
</organism>
<protein>
    <submittedName>
        <fullName evidence="1">Uncharacterized protein</fullName>
    </submittedName>
</protein>
<sequence length="225" mass="26792">MNILQICNQLNHIINMMNDLSFINLKLSIVPVLVANENIWWYKNDPYFDKNSQATLYLFKHNNNVFLLRNKDLGMGCCGLIHIKIENLVEFYSEILTEHLNYFLDYEEIESYSIYNLNNHDQNIIDNYNDMTSTKMSILAKVSAYSDPNDWYSNLYKDFLEEYLYISNLKNKIDKRIKQQYMSSLKDLLASSSIININNMIFKSINQHEYIEELDVFLIRFNKLL</sequence>
<name>A0A365PME0_ACIJU</name>